<dbReference type="AlphaFoldDB" id="A0A2T1N765"/>
<keyword evidence="2" id="KW-1185">Reference proteome</keyword>
<dbReference type="RefSeq" id="WP_106679743.1">
    <property type="nucleotide sequence ID" value="NZ_JACHWV010000004.1"/>
</dbReference>
<dbReference type="OrthoDB" id="9786892at2"/>
<evidence type="ECO:0000313" key="2">
    <source>
        <dbReference type="Proteomes" id="UP000238430"/>
    </source>
</evidence>
<proteinExistence type="predicted"/>
<gene>
    <name evidence="1" type="ORF">C7H61_10885</name>
</gene>
<comment type="caution">
    <text evidence="1">The sequence shown here is derived from an EMBL/GenBank/DDBJ whole genome shotgun (WGS) entry which is preliminary data.</text>
</comment>
<organism evidence="1 2">
    <name type="scientific">Mesoflavibacter zeaxanthinifaciens subsp. sabulilitoris</name>
    <dbReference type="NCBI Taxonomy" id="1520893"/>
    <lineage>
        <taxon>Bacteria</taxon>
        <taxon>Pseudomonadati</taxon>
        <taxon>Bacteroidota</taxon>
        <taxon>Flavobacteriia</taxon>
        <taxon>Flavobacteriales</taxon>
        <taxon>Flavobacteriaceae</taxon>
        <taxon>Mesoflavibacter</taxon>
    </lineage>
</organism>
<evidence type="ECO:0000313" key="1">
    <source>
        <dbReference type="EMBL" id="PSG87715.1"/>
    </source>
</evidence>
<name>A0A2T1N765_9FLAO</name>
<accession>A0A2T1N765</accession>
<dbReference type="EMBL" id="PXOT01000025">
    <property type="protein sequence ID" value="PSG87715.1"/>
    <property type="molecule type" value="Genomic_DNA"/>
</dbReference>
<evidence type="ECO:0008006" key="3">
    <source>
        <dbReference type="Google" id="ProtNLM"/>
    </source>
</evidence>
<reference evidence="1 2" key="1">
    <citation type="submission" date="2018-03" db="EMBL/GenBank/DDBJ databases">
        <title>Mesoflavibacter sp. HG37 and Mesoflavibacter sp. HG96 sp.nov., two marine bacteria isolated from seawater of Western Pacific Ocean.</title>
        <authorList>
            <person name="Cheng H."/>
            <person name="Wu Y.-H."/>
            <person name="Guo L.-L."/>
            <person name="Xu X.-W."/>
        </authorList>
    </citation>
    <scope>NUCLEOTIDE SEQUENCE [LARGE SCALE GENOMIC DNA]</scope>
    <source>
        <strain evidence="1 2">KCTC 42117</strain>
    </source>
</reference>
<sequence length="238" mass="26509">MQFNNSHKALVITFLIVGTLALSIFNTTIFKLDNAQAETFYEVETIEDIKEQIPEVESQNKSSNTTNKAFNTTENYKHYAQAYKPIAPPKDYKNPKLETYKNEVIKETSTSKSNGNSSISEETITSFNSVNSVLSKRSQNQSAAQNNVANTNSNVYYSLKGRIDQHLPVPIYLCDARGKIVVNITVNQNGNVVKVSTNSASTSNNACLKDYALKYAKEARFNSANKTSQIGTITFEFQ</sequence>
<dbReference type="Proteomes" id="UP000238430">
    <property type="component" value="Unassembled WGS sequence"/>
</dbReference>
<dbReference type="SUPFAM" id="SSF74653">
    <property type="entry name" value="TolA/TonB C-terminal domain"/>
    <property type="match status" value="1"/>
</dbReference>
<protein>
    <recommendedName>
        <fullName evidence="3">TonB family protein</fullName>
    </recommendedName>
</protein>